<dbReference type="RefSeq" id="XP_044655001.1">
    <property type="nucleotide sequence ID" value="XM_044799066.1"/>
</dbReference>
<organism evidence="3 4">
    <name type="scientific">Cercospora kikuchii</name>
    <dbReference type="NCBI Taxonomy" id="84275"/>
    <lineage>
        <taxon>Eukaryota</taxon>
        <taxon>Fungi</taxon>
        <taxon>Dikarya</taxon>
        <taxon>Ascomycota</taxon>
        <taxon>Pezizomycotina</taxon>
        <taxon>Dothideomycetes</taxon>
        <taxon>Dothideomycetidae</taxon>
        <taxon>Mycosphaerellales</taxon>
        <taxon>Mycosphaerellaceae</taxon>
        <taxon>Cercospora</taxon>
    </lineage>
</organism>
<protein>
    <submittedName>
        <fullName evidence="3">Uncharacterized protein</fullName>
    </submittedName>
</protein>
<evidence type="ECO:0000256" key="2">
    <source>
        <dbReference type="SAM" id="Phobius"/>
    </source>
</evidence>
<dbReference type="EMBL" id="BOLY01000002">
    <property type="protein sequence ID" value="GIZ40514.1"/>
    <property type="molecule type" value="Genomic_DNA"/>
</dbReference>
<keyword evidence="2" id="KW-0472">Membrane</keyword>
<feature type="region of interest" description="Disordered" evidence="1">
    <location>
        <begin position="213"/>
        <end position="233"/>
    </location>
</feature>
<dbReference type="OrthoDB" id="3647252at2759"/>
<dbReference type="Proteomes" id="UP000825890">
    <property type="component" value="Unassembled WGS sequence"/>
</dbReference>
<feature type="compositionally biased region" description="Basic and acidic residues" evidence="1">
    <location>
        <begin position="539"/>
        <end position="548"/>
    </location>
</feature>
<feature type="compositionally biased region" description="Polar residues" evidence="1">
    <location>
        <begin position="613"/>
        <end position="624"/>
    </location>
</feature>
<proteinExistence type="predicted"/>
<feature type="compositionally biased region" description="Low complexity" evidence="1">
    <location>
        <begin position="554"/>
        <end position="577"/>
    </location>
</feature>
<feature type="transmembrane region" description="Helical" evidence="2">
    <location>
        <begin position="43"/>
        <end position="73"/>
    </location>
</feature>
<feature type="region of interest" description="Disordered" evidence="1">
    <location>
        <begin position="140"/>
        <end position="165"/>
    </location>
</feature>
<comment type="caution">
    <text evidence="3">The sequence shown here is derived from an EMBL/GenBank/DDBJ whole genome shotgun (WGS) entry which is preliminary data.</text>
</comment>
<feature type="compositionally biased region" description="Low complexity" evidence="1">
    <location>
        <begin position="585"/>
        <end position="601"/>
    </location>
</feature>
<evidence type="ECO:0000256" key="1">
    <source>
        <dbReference type="SAM" id="MobiDB-lite"/>
    </source>
</evidence>
<accession>A0A9P3FF68</accession>
<name>A0A9P3FF68_9PEZI</name>
<evidence type="ECO:0000313" key="4">
    <source>
        <dbReference type="Proteomes" id="UP000825890"/>
    </source>
</evidence>
<evidence type="ECO:0000313" key="3">
    <source>
        <dbReference type="EMBL" id="GIZ40514.1"/>
    </source>
</evidence>
<keyword evidence="2" id="KW-0812">Transmembrane</keyword>
<feature type="compositionally biased region" description="Polar residues" evidence="1">
    <location>
        <begin position="152"/>
        <end position="162"/>
    </location>
</feature>
<keyword evidence="2" id="KW-1133">Transmembrane helix</keyword>
<dbReference type="GeneID" id="68289423"/>
<feature type="region of interest" description="Disordered" evidence="1">
    <location>
        <begin position="100"/>
        <end position="126"/>
    </location>
</feature>
<feature type="compositionally biased region" description="Polar residues" evidence="1">
    <location>
        <begin position="113"/>
        <end position="122"/>
    </location>
</feature>
<reference evidence="3 4" key="1">
    <citation type="submission" date="2021-01" db="EMBL/GenBank/DDBJ databases">
        <title>Cercospora kikuchii MAFF 305040 whole genome shotgun sequence.</title>
        <authorList>
            <person name="Kashiwa T."/>
            <person name="Suzuki T."/>
        </authorList>
    </citation>
    <scope>NUCLEOTIDE SEQUENCE [LARGE SCALE GENOMIC DNA]</scope>
    <source>
        <strain evidence="3 4">MAFF 305040</strain>
    </source>
</reference>
<dbReference type="AlphaFoldDB" id="A0A9P3FF68"/>
<gene>
    <name evidence="3" type="ORF">CKM354_000384800</name>
</gene>
<feature type="region of interest" description="Disordered" evidence="1">
    <location>
        <begin position="430"/>
        <end position="464"/>
    </location>
</feature>
<keyword evidence="4" id="KW-1185">Reference proteome</keyword>
<sequence length="865" mass="93880">MDTTAFEDTPPDIDKELTLHDLLARPDDDVNLPISAALATVRLVAYLGLAVAALCVLVVAYCFTLTWLALLWLQTHLLVFHLQLLRLTIDTPLPALHLRRTEEAKNEAPVTDGPSTEPSAAETSLRPLAQEVVTEKATEPLNDQAEVEASDEQTPVSQSPARDTTVAPVVAPRANPFKVASAQLDEARNFSRSVKTGTKRERDLRQQSLAIQSTQVKQPTGTPVSAVSTPSQLTNVTNGSCPSVDFVPPHKRKTMEAEARRAAAAAAKALDDRGTPQMDSDDNGIAAENDLDAAKDKTEEPCVELSNVRGTLTANDLSKRPQTGEESITRDLPYTVCKDAHYQYEHGDPYATQPPPYNHRAAMVSPMVEIFQPARSQRYPNAAIYTADPWQPQGHEGLLIEIGPPFIQIDDTTQSDSQEFNRFKGKQPVARNYAPNEDTPRALSAFPDELSSTTPTIEDKATDDGECDHWGVLPRPTSTVIDRTPPGLGPAVHDRQTSFDALLLGPTPHLEQPTDDNDNESPVTEIWSPQSDSIASKADSPHLYHDDAISGTQSDDASSSGSSDEGAGDASSSGSSEGEMDDRSSSGSSDDGASNEAAAGSSDEDDQGDLLDLSSNSSEVQDQQDLGEDEPDSSQTLTVQTAAGSSDDSSQQASGEHETESGNTTELNKKAAAKLRREARQLLKRKWVERDILRVNLISTSSIENIRRLETATAAYLDQRTVLAGLMPTGTLNELDKEWFPVFPSIDLMRPAVTPDGAQQMRQDVKREMAAAAAEEAIRNPPPPEPTPIEKATKSLQSAFDLHLSALLYSQTVDKGIPFKKWKETADKKLTRAHKYYMVKRQNLIDLYGDAGLPAAVADLYPSLD</sequence>
<feature type="region of interest" description="Disordered" evidence="1">
    <location>
        <begin position="505"/>
        <end position="669"/>
    </location>
</feature>
<feature type="compositionally biased region" description="Low complexity" evidence="1">
    <location>
        <begin position="642"/>
        <end position="654"/>
    </location>
</feature>